<proteinExistence type="predicted"/>
<accession>A0ABU6WMW0</accession>
<evidence type="ECO:0000313" key="3">
    <source>
        <dbReference type="Proteomes" id="UP001341840"/>
    </source>
</evidence>
<organism evidence="2 3">
    <name type="scientific">Stylosanthes scabra</name>
    <dbReference type="NCBI Taxonomy" id="79078"/>
    <lineage>
        <taxon>Eukaryota</taxon>
        <taxon>Viridiplantae</taxon>
        <taxon>Streptophyta</taxon>
        <taxon>Embryophyta</taxon>
        <taxon>Tracheophyta</taxon>
        <taxon>Spermatophyta</taxon>
        <taxon>Magnoliopsida</taxon>
        <taxon>eudicotyledons</taxon>
        <taxon>Gunneridae</taxon>
        <taxon>Pentapetalae</taxon>
        <taxon>rosids</taxon>
        <taxon>fabids</taxon>
        <taxon>Fabales</taxon>
        <taxon>Fabaceae</taxon>
        <taxon>Papilionoideae</taxon>
        <taxon>50 kb inversion clade</taxon>
        <taxon>dalbergioids sensu lato</taxon>
        <taxon>Dalbergieae</taxon>
        <taxon>Pterocarpus clade</taxon>
        <taxon>Stylosanthes</taxon>
    </lineage>
</organism>
<evidence type="ECO:0000256" key="1">
    <source>
        <dbReference type="SAM" id="Phobius"/>
    </source>
</evidence>
<evidence type="ECO:0000313" key="2">
    <source>
        <dbReference type="EMBL" id="MED6186642.1"/>
    </source>
</evidence>
<keyword evidence="3" id="KW-1185">Reference proteome</keyword>
<feature type="transmembrane region" description="Helical" evidence="1">
    <location>
        <begin position="34"/>
        <end position="55"/>
    </location>
</feature>
<feature type="non-terminal residue" evidence="2">
    <location>
        <position position="56"/>
    </location>
</feature>
<name>A0ABU6WMW0_9FABA</name>
<keyword evidence="1" id="KW-0812">Transmembrane</keyword>
<dbReference type="Proteomes" id="UP001341840">
    <property type="component" value="Unassembled WGS sequence"/>
</dbReference>
<sequence>MIAAEIACLRGVLQSLEGLSGIGSQSSAETLDNAAVVVVGIGGIAAALDLLHCLLM</sequence>
<gene>
    <name evidence="2" type="ORF">PIB30_068716</name>
</gene>
<reference evidence="2 3" key="1">
    <citation type="journal article" date="2023" name="Plants (Basel)">
        <title>Bridging the Gap: Combining Genomics and Transcriptomics Approaches to Understand Stylosanthes scabra, an Orphan Legume from the Brazilian Caatinga.</title>
        <authorList>
            <person name="Ferreira-Neto J.R.C."/>
            <person name="da Silva M.D."/>
            <person name="Binneck E."/>
            <person name="de Melo N.F."/>
            <person name="da Silva R.H."/>
            <person name="de Melo A.L.T.M."/>
            <person name="Pandolfi V."/>
            <person name="Bustamante F.O."/>
            <person name="Brasileiro-Vidal A.C."/>
            <person name="Benko-Iseppon A.M."/>
        </authorList>
    </citation>
    <scope>NUCLEOTIDE SEQUENCE [LARGE SCALE GENOMIC DNA]</scope>
    <source>
        <tissue evidence="2">Leaves</tissue>
    </source>
</reference>
<comment type="caution">
    <text evidence="2">The sequence shown here is derived from an EMBL/GenBank/DDBJ whole genome shotgun (WGS) entry which is preliminary data.</text>
</comment>
<keyword evidence="1" id="KW-1133">Transmembrane helix</keyword>
<dbReference type="EMBL" id="JASCZI010181984">
    <property type="protein sequence ID" value="MED6186642.1"/>
    <property type="molecule type" value="Genomic_DNA"/>
</dbReference>
<protein>
    <submittedName>
        <fullName evidence="2">Uncharacterized protein</fullName>
    </submittedName>
</protein>
<keyword evidence="1" id="KW-0472">Membrane</keyword>